<accession>A0A9P1NYG8</accession>
<evidence type="ECO:0008006" key="3">
    <source>
        <dbReference type="Google" id="ProtNLM"/>
    </source>
</evidence>
<dbReference type="EMBL" id="FO818640">
    <property type="protein sequence ID" value="CDM93889.1"/>
    <property type="molecule type" value="Genomic_DNA"/>
</dbReference>
<keyword evidence="2" id="KW-1185">Reference proteome</keyword>
<evidence type="ECO:0000313" key="1">
    <source>
        <dbReference type="EMBL" id="CDM93889.1"/>
    </source>
</evidence>
<gene>
    <name evidence="1" type="ORF">ARTHRO_11563</name>
</gene>
<proteinExistence type="predicted"/>
<dbReference type="InterPro" id="IPR021787">
    <property type="entry name" value="DUF3352"/>
</dbReference>
<dbReference type="AlphaFoldDB" id="A0A9P1NYG8"/>
<name>A0A9P1NYG8_9CYAN</name>
<dbReference type="Proteomes" id="UP000032946">
    <property type="component" value="Chromosome"/>
</dbReference>
<organism evidence="1 2">
    <name type="scientific">Limnospira indica PCC 8005</name>
    <dbReference type="NCBI Taxonomy" id="376219"/>
    <lineage>
        <taxon>Bacteria</taxon>
        <taxon>Bacillati</taxon>
        <taxon>Cyanobacteriota</taxon>
        <taxon>Cyanophyceae</taxon>
        <taxon>Oscillatoriophycideae</taxon>
        <taxon>Oscillatoriales</taxon>
        <taxon>Sirenicapillariaceae</taxon>
        <taxon>Limnospira</taxon>
    </lineage>
</organism>
<dbReference type="RefSeq" id="WP_006620864.1">
    <property type="nucleotide sequence ID" value="NZ_FO818640.1"/>
</dbReference>
<evidence type="ECO:0000313" key="2">
    <source>
        <dbReference type="Proteomes" id="UP000032946"/>
    </source>
</evidence>
<reference evidence="1 2" key="1">
    <citation type="submission" date="2014-02" db="EMBL/GenBank/DDBJ databases">
        <authorList>
            <person name="Genoscope - CEA"/>
        </authorList>
    </citation>
    <scope>NUCLEOTIDE SEQUENCE [LARGE SCALE GENOMIC DNA]</scope>
    <source>
        <strain evidence="1 2">PCC 8005</strain>
    </source>
</reference>
<dbReference type="Pfam" id="PF11832">
    <property type="entry name" value="DUF3352"/>
    <property type="match status" value="1"/>
</dbReference>
<protein>
    <recommendedName>
        <fullName evidence="3">DUF3352 domain-containing protein</fullName>
    </recommendedName>
</protein>
<sequence length="558" mass="61790">MKLKSFFILLGIATATLLLVGVSFFLTLLGETPLSLLGAKAKTIPTATVFVPKNAPFTASLLVNPDRLEAFRQVLAEPKQRQRSHQEFNRFKKILLGNTGLNYQRDIKPWLGEEITLSLIAADIDRDSSNDKQPGYLLALTSQNPQQSQEFLELFWQRQAVSGVMVTSETYRGVTITYRQRESVELAPTLATAVLSDRFILFANYPKVLREAINNFQVSTLNLANSESYQKAIAALDSSQIGLVFLNLGNWELTPDEINALPIQPSLALGLTLNPQGLLADTAIIATTSEEFEPPLLSEPPTALKYISANSPLVVTGRDLKDLWAQTSGTIGSNETLGGVLRRAQVSIQESWGVDLPEDIFNWVTEEYALALVPHPIGDRNDWVFVAKRTPLAETAIEALDAIATERGYSVGSFVLGDYTLWAWTQLKTVPIKSKNKTSARKQMIEAEPRGVHATVGDYEIFATSVEAIDAAIHGVETGNILTNPEFSNSLKLLSEKNDGYFYIDWDVSRDILRQQMPLLRLVELSAQPFFNHLRSLTISARGRENGVQKATVFAHLQ</sequence>